<protein>
    <submittedName>
        <fullName evidence="1">HD domain-containing protein</fullName>
    </submittedName>
</protein>
<comment type="caution">
    <text evidence="1">The sequence shown here is derived from an EMBL/GenBank/DDBJ whole genome shotgun (WGS) entry which is preliminary data.</text>
</comment>
<evidence type="ECO:0000313" key="2">
    <source>
        <dbReference type="Proteomes" id="UP000284763"/>
    </source>
</evidence>
<gene>
    <name evidence="1" type="ORF">D5R95_02450</name>
</gene>
<accession>A0A3R7XIR7</accession>
<dbReference type="Gene3D" id="1.10.3210.10">
    <property type="entry name" value="Hypothetical protein af1432"/>
    <property type="match status" value="1"/>
</dbReference>
<dbReference type="SUPFAM" id="SSF109604">
    <property type="entry name" value="HD-domain/PDEase-like"/>
    <property type="match status" value="1"/>
</dbReference>
<reference evidence="1 2" key="1">
    <citation type="submission" date="2018-08" db="EMBL/GenBank/DDBJ databases">
        <title>The metabolism and importance of syntrophic acetate oxidation coupled to methane or sulfide production in haloalkaline environments.</title>
        <authorList>
            <person name="Timmers P.H.A."/>
            <person name="Vavourakis C.D."/>
            <person name="Sorokin D.Y."/>
            <person name="Sinninghe Damste J.S."/>
            <person name="Muyzer G."/>
            <person name="Stams A.J.M."/>
            <person name="Plugge C.M."/>
        </authorList>
    </citation>
    <scope>NUCLEOTIDE SEQUENCE [LARGE SCALE GENOMIC DNA]</scope>
    <source>
        <strain evidence="1">MSAO_Arc3</strain>
    </source>
</reference>
<name>A0A3R7XIR7_9EURY</name>
<organism evidence="1 2">
    <name type="scientific">Methanosalsum natronophilum</name>
    <dbReference type="NCBI Taxonomy" id="768733"/>
    <lineage>
        <taxon>Archaea</taxon>
        <taxon>Methanobacteriati</taxon>
        <taxon>Methanobacteriota</taxon>
        <taxon>Stenosarchaea group</taxon>
        <taxon>Methanomicrobia</taxon>
        <taxon>Methanosarcinales</taxon>
        <taxon>Methanosarcinaceae</taxon>
        <taxon>Methanosalsum</taxon>
    </lineage>
</organism>
<proteinExistence type="predicted"/>
<dbReference type="EMBL" id="QZAB01000165">
    <property type="protein sequence ID" value="RQD89113.1"/>
    <property type="molecule type" value="Genomic_DNA"/>
</dbReference>
<evidence type="ECO:0000313" key="1">
    <source>
        <dbReference type="EMBL" id="RQD89113.1"/>
    </source>
</evidence>
<dbReference type="Proteomes" id="UP000284763">
    <property type="component" value="Unassembled WGS sequence"/>
</dbReference>
<dbReference type="GO" id="GO:0008893">
    <property type="term" value="F:guanosine-3',5'-bis(diphosphate) 3'-diphosphatase activity"/>
    <property type="evidence" value="ECO:0007669"/>
    <property type="project" value="TreeGrafter"/>
</dbReference>
<dbReference type="PANTHER" id="PTHR46246">
    <property type="entry name" value="GUANOSINE-3',5'-BIS(DIPHOSPHATE) 3'-PYROPHOSPHOHYDROLASE MESH1"/>
    <property type="match status" value="1"/>
</dbReference>
<dbReference type="InterPro" id="IPR052194">
    <property type="entry name" value="MESH1"/>
</dbReference>
<sequence>MLNKAISIACKAHEGQLDKGNNPYILHPLRVMLNMKTDFERTCAVLHDVVEDSEITFEDLRAEGFSEEVIEILTHLTKRDDENYDQFIDRVLLDQTACKIKIADLEDNMYRKRIPNPTPKDEARFEKYKRSMCRLSDTSGEKEQQ</sequence>
<dbReference type="AlphaFoldDB" id="A0A3R7XIR7"/>
<dbReference type="PANTHER" id="PTHR46246:SF1">
    <property type="entry name" value="GUANOSINE-3',5'-BIS(DIPHOSPHATE) 3'-PYROPHOSPHOHYDROLASE MESH1"/>
    <property type="match status" value="1"/>
</dbReference>